<reference evidence="2 3" key="1">
    <citation type="journal article" date="2015" name="Stand. Genomic Sci.">
        <title>Genomic Encyclopedia of Bacterial and Archaeal Type Strains, Phase III: the genomes of soil and plant-associated and newly described type strains.</title>
        <authorList>
            <person name="Whitman W.B."/>
            <person name="Woyke T."/>
            <person name="Klenk H.P."/>
            <person name="Zhou Y."/>
            <person name="Lilburn T.G."/>
            <person name="Beck B.J."/>
            <person name="De Vos P."/>
            <person name="Vandamme P."/>
            <person name="Eisen J.A."/>
            <person name="Garrity G."/>
            <person name="Hugenholtz P."/>
            <person name="Kyrpides N.C."/>
        </authorList>
    </citation>
    <scope>NUCLEOTIDE SEQUENCE [LARGE SCALE GENOMIC DNA]</scope>
    <source>
        <strain evidence="2 3">VKM Ac-2541</strain>
    </source>
</reference>
<keyword evidence="1" id="KW-1133">Transmembrane helix</keyword>
<protein>
    <submittedName>
        <fullName evidence="2">Uncharacterized protein</fullName>
    </submittedName>
</protein>
<name>A0A4R2IT64_9ACTN</name>
<evidence type="ECO:0000313" key="3">
    <source>
        <dbReference type="Proteomes" id="UP000295573"/>
    </source>
</evidence>
<sequence>MQGDAVETGLALMVIGIDSVPAPTLTPWLVNRFGDGFRDGLVVPFAAAVLGVLVSVGKRT</sequence>
<proteinExistence type="predicted"/>
<feature type="transmembrane region" description="Helical" evidence="1">
    <location>
        <begin position="41"/>
        <end position="57"/>
    </location>
</feature>
<dbReference type="AlphaFoldDB" id="A0A4R2IT64"/>
<keyword evidence="1" id="KW-0812">Transmembrane</keyword>
<comment type="caution">
    <text evidence="2">The sequence shown here is derived from an EMBL/GenBank/DDBJ whole genome shotgun (WGS) entry which is preliminary data.</text>
</comment>
<dbReference type="EMBL" id="SLWR01000005">
    <property type="protein sequence ID" value="TCO47732.1"/>
    <property type="molecule type" value="Genomic_DNA"/>
</dbReference>
<accession>A0A4R2IT64</accession>
<gene>
    <name evidence="2" type="ORF">EV646_105288</name>
</gene>
<keyword evidence="1" id="KW-0472">Membrane</keyword>
<organism evidence="2 3">
    <name type="scientific">Kribbella antiqua</name>
    <dbReference type="NCBI Taxonomy" id="2512217"/>
    <lineage>
        <taxon>Bacteria</taxon>
        <taxon>Bacillati</taxon>
        <taxon>Actinomycetota</taxon>
        <taxon>Actinomycetes</taxon>
        <taxon>Propionibacteriales</taxon>
        <taxon>Kribbellaceae</taxon>
        <taxon>Kribbella</taxon>
    </lineage>
</organism>
<keyword evidence="3" id="KW-1185">Reference proteome</keyword>
<dbReference type="Proteomes" id="UP000295573">
    <property type="component" value="Unassembled WGS sequence"/>
</dbReference>
<evidence type="ECO:0000256" key="1">
    <source>
        <dbReference type="SAM" id="Phobius"/>
    </source>
</evidence>
<evidence type="ECO:0000313" key="2">
    <source>
        <dbReference type="EMBL" id="TCO47732.1"/>
    </source>
</evidence>